<accession>A0A413KAN2</accession>
<comment type="caution">
    <text evidence="1">The sequence shown here is derived from an EMBL/GenBank/DDBJ whole genome shotgun (WGS) entry which is preliminary data.</text>
</comment>
<evidence type="ECO:0000313" key="2">
    <source>
        <dbReference type="Proteomes" id="UP000284163"/>
    </source>
</evidence>
<reference evidence="1 2" key="1">
    <citation type="submission" date="2018-08" db="EMBL/GenBank/DDBJ databases">
        <title>A genome reference for cultivated species of the human gut microbiota.</title>
        <authorList>
            <person name="Zou Y."/>
            <person name="Xue W."/>
            <person name="Luo G."/>
        </authorList>
    </citation>
    <scope>NUCLEOTIDE SEQUENCE [LARGE SCALE GENOMIC DNA]</scope>
    <source>
        <strain evidence="1 2">CF01-1</strain>
    </source>
</reference>
<dbReference type="EMBL" id="QSDK01000025">
    <property type="protein sequence ID" value="RGY74771.1"/>
    <property type="molecule type" value="Genomic_DNA"/>
</dbReference>
<sequence length="117" mass="13489">MSIRKTYLATCDYPGCCVGLGSWEPTKEDAIHEVIGDGKWLCLFTGDNKPRFFCPLNLRYMQNSQHVWPNVFYDSNSPDTQTTLYALNRFYEDMSTPQPLPKLECEDTILVVLQNEN</sequence>
<evidence type="ECO:0000313" key="1">
    <source>
        <dbReference type="EMBL" id="RGY74771.1"/>
    </source>
</evidence>
<dbReference type="Proteomes" id="UP000284163">
    <property type="component" value="Unassembled WGS sequence"/>
</dbReference>
<gene>
    <name evidence="1" type="ORF">DXA22_09825</name>
</gene>
<name>A0A413KAN2_BIFPS</name>
<dbReference type="AlphaFoldDB" id="A0A413KAN2"/>
<proteinExistence type="predicted"/>
<protein>
    <submittedName>
        <fullName evidence="1">Uncharacterized protein</fullName>
    </submittedName>
</protein>
<organism evidence="1 2">
    <name type="scientific">Bifidobacterium pseudocatenulatum</name>
    <dbReference type="NCBI Taxonomy" id="28026"/>
    <lineage>
        <taxon>Bacteria</taxon>
        <taxon>Bacillati</taxon>
        <taxon>Actinomycetota</taxon>
        <taxon>Actinomycetes</taxon>
        <taxon>Bifidobacteriales</taxon>
        <taxon>Bifidobacteriaceae</taxon>
        <taxon>Bifidobacterium</taxon>
    </lineage>
</organism>